<protein>
    <submittedName>
        <fullName evidence="1">Uncharacterized protein</fullName>
    </submittedName>
</protein>
<proteinExistence type="predicted"/>
<reference evidence="1" key="1">
    <citation type="submission" date="2014-05" db="EMBL/GenBank/DDBJ databases">
        <authorList>
            <person name="Chronopoulou M."/>
        </authorList>
    </citation>
    <scope>NUCLEOTIDE SEQUENCE</scope>
    <source>
        <tissue evidence="1">Whole organism</tissue>
    </source>
</reference>
<name>A0A0K2V393_LEPSM</name>
<sequence length="14" mass="1655">MLTSHLYTAVLSYR</sequence>
<accession>A0A0K2V393</accession>
<evidence type="ECO:0000313" key="1">
    <source>
        <dbReference type="EMBL" id="CDW44959.1"/>
    </source>
</evidence>
<dbReference type="EMBL" id="HACA01027598">
    <property type="protein sequence ID" value="CDW44959.1"/>
    <property type="molecule type" value="Transcribed_RNA"/>
</dbReference>
<organism evidence="1">
    <name type="scientific">Lepeophtheirus salmonis</name>
    <name type="common">Salmon louse</name>
    <name type="synonym">Caligus salmonis</name>
    <dbReference type="NCBI Taxonomy" id="72036"/>
    <lineage>
        <taxon>Eukaryota</taxon>
        <taxon>Metazoa</taxon>
        <taxon>Ecdysozoa</taxon>
        <taxon>Arthropoda</taxon>
        <taxon>Crustacea</taxon>
        <taxon>Multicrustacea</taxon>
        <taxon>Hexanauplia</taxon>
        <taxon>Copepoda</taxon>
        <taxon>Siphonostomatoida</taxon>
        <taxon>Caligidae</taxon>
        <taxon>Lepeophtheirus</taxon>
    </lineage>
</organism>